<comment type="similarity">
    <text evidence="2">Belongs to the UPF0437 family.</text>
</comment>
<organism evidence="3 4">
    <name type="scientific">Methylogaea oryzae</name>
    <dbReference type="NCBI Taxonomy" id="1295382"/>
    <lineage>
        <taxon>Bacteria</taxon>
        <taxon>Pseudomonadati</taxon>
        <taxon>Pseudomonadota</taxon>
        <taxon>Gammaproteobacteria</taxon>
        <taxon>Methylococcales</taxon>
        <taxon>Methylococcaceae</taxon>
        <taxon>Methylogaea</taxon>
    </lineage>
</organism>
<dbReference type="EMBL" id="AP019782">
    <property type="protein sequence ID" value="BBL72058.1"/>
    <property type="molecule type" value="Genomic_DNA"/>
</dbReference>
<dbReference type="AlphaFoldDB" id="A0A8D5AI20"/>
<dbReference type="KEGG" id="moz:MoryE10_26640"/>
<reference evidence="3" key="1">
    <citation type="submission" date="2019-06" db="EMBL/GenBank/DDBJ databases">
        <title>Complete genome sequence of Methylogaea oryzae strain JCM16910.</title>
        <authorList>
            <person name="Asakawa S."/>
        </authorList>
    </citation>
    <scope>NUCLEOTIDE SEQUENCE</scope>
    <source>
        <strain evidence="3">E10</strain>
    </source>
</reference>
<protein>
    <recommendedName>
        <fullName evidence="5">Rop-like protein</fullName>
    </recommendedName>
</protein>
<evidence type="ECO:0000256" key="2">
    <source>
        <dbReference type="ARBA" id="ARBA00044954"/>
    </source>
</evidence>
<evidence type="ECO:0008006" key="5">
    <source>
        <dbReference type="Google" id="ProtNLM"/>
    </source>
</evidence>
<accession>A0A8D5AI20</accession>
<proteinExistence type="inferred from homology"/>
<evidence type="ECO:0000313" key="3">
    <source>
        <dbReference type="EMBL" id="BBL72058.1"/>
    </source>
</evidence>
<dbReference type="RefSeq" id="WP_054774619.1">
    <property type="nucleotide sequence ID" value="NZ_AP019782.1"/>
</dbReference>
<dbReference type="PIRSF" id="PIRSF037676">
    <property type="entry name" value="DUF683"/>
    <property type="match status" value="1"/>
</dbReference>
<dbReference type="Proteomes" id="UP000824988">
    <property type="component" value="Chromosome"/>
</dbReference>
<gene>
    <name evidence="3" type="ORF">MoryE10_26640</name>
</gene>
<dbReference type="Gene3D" id="1.10.287.660">
    <property type="entry name" value="Helix hairpin bin"/>
    <property type="match status" value="1"/>
</dbReference>
<dbReference type="InterPro" id="IPR029012">
    <property type="entry name" value="Helix_hairpin_bin_sf"/>
</dbReference>
<name>A0A8D5AI20_9GAMM</name>
<keyword evidence="1" id="KW-0535">Nitrogen fixation</keyword>
<evidence type="ECO:0000313" key="4">
    <source>
        <dbReference type="Proteomes" id="UP000824988"/>
    </source>
</evidence>
<dbReference type="Pfam" id="PF05082">
    <property type="entry name" value="Rop-like"/>
    <property type="match status" value="1"/>
</dbReference>
<sequence length="71" mass="7932">MSPEELQQMEKEVAKAKRIASEWASKLHDLVEDSLPAGYRDIPEIAQSTYDACQKWAEANDRLKAAKKAAA</sequence>
<evidence type="ECO:0000256" key="1">
    <source>
        <dbReference type="ARBA" id="ARBA00023231"/>
    </source>
</evidence>
<dbReference type="InterPro" id="IPR007774">
    <property type="entry name" value="Put_N_fixation"/>
</dbReference>
<keyword evidence="4" id="KW-1185">Reference proteome</keyword>